<dbReference type="InterPro" id="IPR001387">
    <property type="entry name" value="Cro/C1-type_HTH"/>
</dbReference>
<evidence type="ECO:0000313" key="4">
    <source>
        <dbReference type="EMBL" id="GFG58769.1"/>
    </source>
</evidence>
<keyword evidence="5" id="KW-1185">Reference proteome</keyword>
<dbReference type="CDD" id="cd00093">
    <property type="entry name" value="HTH_XRE"/>
    <property type="match status" value="1"/>
</dbReference>
<dbReference type="InterPro" id="IPR050807">
    <property type="entry name" value="TransReg_Diox_bact_type"/>
</dbReference>
<keyword evidence="1" id="KW-0238">DNA-binding</keyword>
<proteinExistence type="predicted"/>
<dbReference type="InterPro" id="IPR011051">
    <property type="entry name" value="RmlC_Cupin_sf"/>
</dbReference>
<dbReference type="InterPro" id="IPR013096">
    <property type="entry name" value="Cupin_2"/>
</dbReference>
<sequence>MNDEGAADREVAAPIDDPELGYPSPGEVLRRLRTQAGYSLRDVATRSGLSQSFLGQLERGETDIALERLARLARVFGHDVGSFLGYSARRSAPVMLDDSRVVVERGEGVHYEVIRLPGLGSELILVRLAARSGFSADLTHEGIDVTLVVEGTVIATYNHEDYVLQAGDCIMWSGGYPHSFRNVTGKRASYVGLVTANVF</sequence>
<evidence type="ECO:0000313" key="5">
    <source>
        <dbReference type="Proteomes" id="UP000465241"/>
    </source>
</evidence>
<dbReference type="PANTHER" id="PTHR46797:SF1">
    <property type="entry name" value="METHYLPHOSPHONATE SYNTHASE"/>
    <property type="match status" value="1"/>
</dbReference>
<evidence type="ECO:0000256" key="1">
    <source>
        <dbReference type="ARBA" id="ARBA00023125"/>
    </source>
</evidence>
<name>A0A7I9WMG1_9MYCO</name>
<organism evidence="4 5">
    <name type="scientific">Mycolicibacterium murale</name>
    <dbReference type="NCBI Taxonomy" id="182220"/>
    <lineage>
        <taxon>Bacteria</taxon>
        <taxon>Bacillati</taxon>
        <taxon>Actinomycetota</taxon>
        <taxon>Actinomycetes</taxon>
        <taxon>Mycobacteriales</taxon>
        <taxon>Mycobacteriaceae</taxon>
        <taxon>Mycolicibacterium</taxon>
    </lineage>
</organism>
<reference evidence="4 5" key="1">
    <citation type="journal article" date="2019" name="Emerg. Microbes Infect.">
        <title>Comprehensive subspecies identification of 175 nontuberculous mycobacteria species based on 7547 genomic profiles.</title>
        <authorList>
            <person name="Matsumoto Y."/>
            <person name="Kinjo T."/>
            <person name="Motooka D."/>
            <person name="Nabeya D."/>
            <person name="Jung N."/>
            <person name="Uechi K."/>
            <person name="Horii T."/>
            <person name="Iida T."/>
            <person name="Fujita J."/>
            <person name="Nakamura S."/>
        </authorList>
    </citation>
    <scope>NUCLEOTIDE SEQUENCE [LARGE SCALE GENOMIC DNA]</scope>
    <source>
        <strain evidence="4 5">JCM 13392</strain>
    </source>
</reference>
<accession>A0A7I9WMG1</accession>
<dbReference type="Pfam" id="PF07883">
    <property type="entry name" value="Cupin_2"/>
    <property type="match status" value="1"/>
</dbReference>
<comment type="caution">
    <text evidence="4">The sequence shown here is derived from an EMBL/GenBank/DDBJ whole genome shotgun (WGS) entry which is preliminary data.</text>
</comment>
<evidence type="ECO:0000256" key="2">
    <source>
        <dbReference type="SAM" id="MobiDB-lite"/>
    </source>
</evidence>
<feature type="compositionally biased region" description="Basic and acidic residues" evidence="2">
    <location>
        <begin position="1"/>
        <end position="11"/>
    </location>
</feature>
<dbReference type="GO" id="GO:0003677">
    <property type="term" value="F:DNA binding"/>
    <property type="evidence" value="ECO:0007669"/>
    <property type="project" value="UniProtKB-KW"/>
</dbReference>
<dbReference type="SMART" id="SM00530">
    <property type="entry name" value="HTH_XRE"/>
    <property type="match status" value="1"/>
</dbReference>
<dbReference type="CDD" id="cd02209">
    <property type="entry name" value="cupin_XRE_C"/>
    <property type="match status" value="1"/>
</dbReference>
<gene>
    <name evidence="4" type="ORF">MMUR_29050</name>
</gene>
<evidence type="ECO:0000259" key="3">
    <source>
        <dbReference type="PROSITE" id="PS50943"/>
    </source>
</evidence>
<dbReference type="PANTHER" id="PTHR46797">
    <property type="entry name" value="HTH-TYPE TRANSCRIPTIONAL REGULATOR"/>
    <property type="match status" value="1"/>
</dbReference>
<dbReference type="Gene3D" id="2.60.120.10">
    <property type="entry name" value="Jelly Rolls"/>
    <property type="match status" value="1"/>
</dbReference>
<dbReference type="Proteomes" id="UP000465241">
    <property type="component" value="Unassembled WGS sequence"/>
</dbReference>
<feature type="domain" description="HTH cro/C1-type" evidence="3">
    <location>
        <begin position="29"/>
        <end position="83"/>
    </location>
</feature>
<dbReference type="Pfam" id="PF01381">
    <property type="entry name" value="HTH_3"/>
    <property type="match status" value="1"/>
</dbReference>
<dbReference type="Gene3D" id="1.10.260.40">
    <property type="entry name" value="lambda repressor-like DNA-binding domains"/>
    <property type="match status" value="1"/>
</dbReference>
<dbReference type="EMBL" id="BLKT01000003">
    <property type="protein sequence ID" value="GFG58769.1"/>
    <property type="molecule type" value="Genomic_DNA"/>
</dbReference>
<dbReference type="InterPro" id="IPR014710">
    <property type="entry name" value="RmlC-like_jellyroll"/>
</dbReference>
<dbReference type="PROSITE" id="PS50943">
    <property type="entry name" value="HTH_CROC1"/>
    <property type="match status" value="1"/>
</dbReference>
<feature type="region of interest" description="Disordered" evidence="2">
    <location>
        <begin position="1"/>
        <end position="20"/>
    </location>
</feature>
<protein>
    <submittedName>
        <fullName evidence="4">XRE family transcriptional regulator</fullName>
    </submittedName>
</protein>
<dbReference type="SUPFAM" id="SSF51182">
    <property type="entry name" value="RmlC-like cupins"/>
    <property type="match status" value="1"/>
</dbReference>
<dbReference type="InterPro" id="IPR010982">
    <property type="entry name" value="Lambda_DNA-bd_dom_sf"/>
</dbReference>
<dbReference type="GO" id="GO:0003700">
    <property type="term" value="F:DNA-binding transcription factor activity"/>
    <property type="evidence" value="ECO:0007669"/>
    <property type="project" value="TreeGrafter"/>
</dbReference>
<dbReference type="RefSeq" id="WP_193489507.1">
    <property type="nucleotide sequence ID" value="NZ_BAAAMC010000008.1"/>
</dbReference>
<dbReference type="SUPFAM" id="SSF47413">
    <property type="entry name" value="lambda repressor-like DNA-binding domains"/>
    <property type="match status" value="1"/>
</dbReference>
<dbReference type="AlphaFoldDB" id="A0A7I9WMG1"/>
<dbReference type="GO" id="GO:0005829">
    <property type="term" value="C:cytosol"/>
    <property type="evidence" value="ECO:0007669"/>
    <property type="project" value="TreeGrafter"/>
</dbReference>